<evidence type="ECO:0000256" key="4">
    <source>
        <dbReference type="ARBA" id="ARBA00022722"/>
    </source>
</evidence>
<feature type="binding site" evidence="16">
    <location>
        <position position="76"/>
    </location>
    <ligand>
        <name>Zn(2+)</name>
        <dbReference type="ChEBI" id="CHEBI:29105"/>
        <label>1</label>
        <note>catalytic</note>
    </ligand>
</feature>
<evidence type="ECO:0000256" key="13">
    <source>
        <dbReference type="PIRNR" id="PIRNR004803"/>
    </source>
</evidence>
<feature type="binding site" evidence="16">
    <location>
        <position position="165"/>
    </location>
    <ligand>
        <name>Zn(2+)</name>
        <dbReference type="ChEBI" id="CHEBI:29105"/>
        <label>1</label>
        <note>catalytic</note>
    </ligand>
</feature>
<evidence type="ECO:0000313" key="18">
    <source>
        <dbReference type="EMBL" id="GGI14118.1"/>
    </source>
</evidence>
<dbReference type="PIRSF" id="PIRSF004803">
    <property type="entry name" value="RnjA"/>
    <property type="match status" value="1"/>
</dbReference>
<evidence type="ECO:0000256" key="3">
    <source>
        <dbReference type="ARBA" id="ARBA00022552"/>
    </source>
</evidence>
<sequence>MAKEINEQVKVFALGGVGEIGKNMYVVEVGEAIYVLDAGLKFPEQEMYGIDHVIPDVSYLEKNAQRLVGVFITHGHEDHIGAIPYIMKRLPNVKFYTNKLAYLYIREKLSEKGIKNMDQFELYDEQSSFEFGQSSIRFFRTTHSIPDSFGICIDTPQGSVVYTGDFKFDQSKSPYKGADIGKLALIGNKGVLCLLSDSTNAERLGFSGSEKKVSEEIKKEVMNAKGRVIITCFSSNIYRIQQVIDACIAADRKLAVVGSSMVKSIELAKELDYLTIPEDLFISVVDTDNYKQSDVVILTTGTQGEPMSALSRISKGTHKQVSIRKGDTVLMAATPIPGNEMLVSSSVNLLFRAGANVIYGYKKVHVSGHGYEEELKLMLELMKPQYFLPVHGEYRMQKAHGHIAEEVGIPKENIFIVEKGDVVSFENGLANRTERVEVGNVLIDGIGVGDVGNIVLRDRKLLSQDGILVVVVTFNKQKRLILSGPEIITRGFVYVRESEKLITRSTEMVKDITERMLQNDQIEWTLLKNSIRDGLSAYLYEETKRRPMILPILMEV</sequence>
<dbReference type="Gene3D" id="3.40.50.10710">
    <property type="entry name" value="Metallo-hydrolase/oxidoreductase"/>
    <property type="match status" value="1"/>
</dbReference>
<feature type="binding site" evidence="16">
    <location>
        <position position="49"/>
    </location>
    <ligand>
        <name>Ca(2+)</name>
        <dbReference type="ChEBI" id="CHEBI:29108"/>
    </ligand>
</feature>
<protein>
    <recommendedName>
        <fullName evidence="12 13">Ribonuclease J</fullName>
        <shortName evidence="12">RNase J</shortName>
        <ecNumber evidence="12 13">3.1.-.-</ecNumber>
    </recommendedName>
</protein>
<dbReference type="Gene3D" id="3.60.15.10">
    <property type="entry name" value="Ribonuclease Z/Hydroxyacylglutathione hydrolase-like"/>
    <property type="match status" value="1"/>
</dbReference>
<evidence type="ECO:0000256" key="9">
    <source>
        <dbReference type="ARBA" id="ARBA00022839"/>
    </source>
</evidence>
<dbReference type="InterPro" id="IPR055132">
    <property type="entry name" value="RNase_J_b_CASP"/>
</dbReference>
<comment type="cofactor">
    <cofactor evidence="13 16">
        <name>Zn(2+)</name>
        <dbReference type="ChEBI" id="CHEBI:29105"/>
    </cofactor>
    <text evidence="13 16">Binds 2 Zn(2+) ions per subunit. It is not clear if Zn(2+) or Mg(2+) is physiologically important.</text>
</comment>
<keyword evidence="2 12" id="KW-0963">Cytoplasm</keyword>
<comment type="subunit">
    <text evidence="12">Homodimer, may be a subunit of the RNA degradosome.</text>
</comment>
<gene>
    <name evidence="12 18" type="primary">rnj</name>
    <name evidence="18" type="ORF">GCM10007380_21340</name>
</gene>
<dbReference type="PROSITE" id="PS01292">
    <property type="entry name" value="UPF0036"/>
    <property type="match status" value="1"/>
</dbReference>
<keyword evidence="8 16" id="KW-0862">Zinc</keyword>
<dbReference type="GO" id="GO:0003723">
    <property type="term" value="F:RNA binding"/>
    <property type="evidence" value="ECO:0007669"/>
    <property type="project" value="UniProtKB-UniRule"/>
</dbReference>
<dbReference type="InterPro" id="IPR042173">
    <property type="entry name" value="RNase_J_2"/>
</dbReference>
<dbReference type="SUPFAM" id="SSF56281">
    <property type="entry name" value="Metallo-hydrolase/oxidoreductase"/>
    <property type="match status" value="1"/>
</dbReference>
<comment type="similarity">
    <text evidence="12 13">Belongs to the metallo-beta-lactamase superfamily. RNA-metabolizing metallo-beta-lactamase-like family. Bacterial RNase J subfamily.</text>
</comment>
<dbReference type="RefSeq" id="WP_087998495.1">
    <property type="nucleotide sequence ID" value="NZ_BMHB01000001.1"/>
</dbReference>
<evidence type="ECO:0000313" key="19">
    <source>
        <dbReference type="Proteomes" id="UP000626244"/>
    </source>
</evidence>
<evidence type="ECO:0000256" key="7">
    <source>
        <dbReference type="ARBA" id="ARBA00022801"/>
    </source>
</evidence>
<proteinExistence type="inferred from homology"/>
<dbReference type="InterPro" id="IPR011108">
    <property type="entry name" value="RMMBL"/>
</dbReference>
<evidence type="ECO:0000256" key="1">
    <source>
        <dbReference type="ARBA" id="ARBA00004496"/>
    </source>
</evidence>
<feature type="domain" description="Metallo-beta-lactamase" evidence="17">
    <location>
        <begin position="21"/>
        <end position="217"/>
    </location>
</feature>
<comment type="function">
    <text evidence="12">An RNase that has 5'-3' exonuclease and possibly endonuclease activity. Involved in maturation of rRNA and in some organisms also mRNA maturation and/or decay.</text>
</comment>
<feature type="binding site" evidence="16">
    <location>
        <position position="51"/>
    </location>
    <ligand>
        <name>Ca(2+)</name>
        <dbReference type="ChEBI" id="CHEBI:29108"/>
    </ligand>
</feature>
<feature type="binding site" evidence="16">
    <location>
        <position position="391"/>
    </location>
    <ligand>
        <name>Zn(2+)</name>
        <dbReference type="ChEBI" id="CHEBI:29105"/>
        <label>1</label>
        <note>catalytic</note>
    </ligand>
</feature>
<keyword evidence="6 12" id="KW-0255">Endonuclease</keyword>
<keyword evidence="4 12" id="KW-0540">Nuclease</keyword>
<dbReference type="InterPro" id="IPR004613">
    <property type="entry name" value="RNase_J"/>
</dbReference>
<dbReference type="InterPro" id="IPR036866">
    <property type="entry name" value="RibonucZ/Hydroxyglut_hydro"/>
</dbReference>
<dbReference type="GO" id="GO:0006364">
    <property type="term" value="P:rRNA processing"/>
    <property type="evidence" value="ECO:0007669"/>
    <property type="project" value="UniProtKB-UniRule"/>
</dbReference>
<dbReference type="SMART" id="SM00849">
    <property type="entry name" value="Lactamase_B"/>
    <property type="match status" value="1"/>
</dbReference>
<keyword evidence="10 12" id="KW-0694">RNA-binding</keyword>
<dbReference type="GO" id="GO:0008270">
    <property type="term" value="F:zinc ion binding"/>
    <property type="evidence" value="ECO:0007669"/>
    <property type="project" value="InterPro"/>
</dbReference>
<dbReference type="InterPro" id="IPR001279">
    <property type="entry name" value="Metallo-B-lactamas"/>
</dbReference>
<keyword evidence="9 12" id="KW-0269">Exonuclease</keyword>
<feature type="active site" description="Proton acceptor" evidence="14">
    <location>
        <position position="369"/>
    </location>
</feature>
<feature type="active site" description="Proton donor" evidence="14">
    <location>
        <position position="197"/>
    </location>
</feature>
<organism evidence="18 19">
    <name type="scientific">Gottfriedia solisilvae</name>
    <dbReference type="NCBI Taxonomy" id="1516104"/>
    <lineage>
        <taxon>Bacteria</taxon>
        <taxon>Bacillati</taxon>
        <taxon>Bacillota</taxon>
        <taxon>Bacilli</taxon>
        <taxon>Bacillales</taxon>
        <taxon>Bacillaceae</taxon>
        <taxon>Gottfriedia</taxon>
    </lineage>
</organism>
<evidence type="ECO:0000256" key="11">
    <source>
        <dbReference type="ARBA" id="ARBA00065702"/>
    </source>
</evidence>
<dbReference type="FunFam" id="3.10.20.580:FF:000001">
    <property type="entry name" value="Ribonuclease J"/>
    <property type="match status" value="1"/>
</dbReference>
<dbReference type="GO" id="GO:0006397">
    <property type="term" value="P:mRNA processing"/>
    <property type="evidence" value="ECO:0007669"/>
    <property type="project" value="UniProtKB-ARBA"/>
</dbReference>
<dbReference type="PANTHER" id="PTHR43694:SF4">
    <property type="entry name" value="RIBONUCLEASE J 2"/>
    <property type="match status" value="1"/>
</dbReference>
<dbReference type="Pfam" id="PF00753">
    <property type="entry name" value="Lactamase_B"/>
    <property type="match status" value="1"/>
</dbReference>
<keyword evidence="5 13" id="KW-0479">Metal-binding</keyword>
<dbReference type="CDD" id="cd07714">
    <property type="entry name" value="RNaseJ_MBL-fold"/>
    <property type="match status" value="1"/>
</dbReference>
<keyword evidence="16" id="KW-0106">Calcium</keyword>
<reference evidence="19" key="1">
    <citation type="journal article" date="2019" name="Int. J. Syst. Evol. Microbiol.">
        <title>The Global Catalogue of Microorganisms (GCM) 10K type strain sequencing project: providing services to taxonomists for standard genome sequencing and annotation.</title>
        <authorList>
            <consortium name="The Broad Institute Genomics Platform"/>
            <consortium name="The Broad Institute Genome Sequencing Center for Infectious Disease"/>
            <person name="Wu L."/>
            <person name="Ma J."/>
        </authorList>
    </citation>
    <scope>NUCLEOTIDE SEQUENCE [LARGE SCALE GENOMIC DNA]</scope>
    <source>
        <strain evidence="19">CGMCC 1.14993</strain>
    </source>
</reference>
<comment type="subunit">
    <text evidence="11">Unclear whether it forms homodimers or belongs to a larger complex. According to probably does not form homodimers, while shows homodimer formation. Both reports show RNase J1 and J2 interaction, probably as a heterotetramer shows it is a component of a possible RNA degradosome complex composed of rny, rnjA, rnjB, pnp, pfkA and eno, while finds no evidence of an RNA degradosome complex.</text>
</comment>
<feature type="binding site" evidence="12 15">
    <location>
        <begin position="365"/>
        <end position="369"/>
    </location>
    <ligand>
        <name>substrate</name>
    </ligand>
</feature>
<dbReference type="EC" id="3.1.-.-" evidence="12 13"/>
<evidence type="ECO:0000256" key="15">
    <source>
        <dbReference type="PIRSR" id="PIRSR004803-2"/>
    </source>
</evidence>
<keyword evidence="7 12" id="KW-0378">Hydrolase</keyword>
<dbReference type="GO" id="GO:0004534">
    <property type="term" value="F:5'-3' RNA exonuclease activity"/>
    <property type="evidence" value="ECO:0007669"/>
    <property type="project" value="UniProtKB-UniRule"/>
</dbReference>
<feature type="binding site" evidence="16">
    <location>
        <position position="444"/>
    </location>
    <ligand>
        <name>Ca(2+)</name>
        <dbReference type="ChEBI" id="CHEBI:29108"/>
    </ligand>
</feature>
<evidence type="ECO:0000256" key="5">
    <source>
        <dbReference type="ARBA" id="ARBA00022723"/>
    </source>
</evidence>
<keyword evidence="3 12" id="KW-0698">rRNA processing</keyword>
<dbReference type="Pfam" id="PF07521">
    <property type="entry name" value="RMMBL"/>
    <property type="match status" value="1"/>
</dbReference>
<dbReference type="Gene3D" id="3.10.20.580">
    <property type="match status" value="1"/>
</dbReference>
<accession>A0A8J3APL6</accession>
<dbReference type="PANTHER" id="PTHR43694">
    <property type="entry name" value="RIBONUCLEASE J"/>
    <property type="match status" value="1"/>
</dbReference>
<dbReference type="InterPro" id="IPR041636">
    <property type="entry name" value="RNase_J_C"/>
</dbReference>
<evidence type="ECO:0000256" key="12">
    <source>
        <dbReference type="HAMAP-Rule" id="MF_01491"/>
    </source>
</evidence>
<dbReference type="InterPro" id="IPR030854">
    <property type="entry name" value="RNase_J_bac"/>
</dbReference>
<evidence type="ECO:0000256" key="2">
    <source>
        <dbReference type="ARBA" id="ARBA00022490"/>
    </source>
</evidence>
<evidence type="ECO:0000256" key="6">
    <source>
        <dbReference type="ARBA" id="ARBA00022759"/>
    </source>
</evidence>
<evidence type="ECO:0000256" key="14">
    <source>
        <dbReference type="PIRSR" id="PIRSR004803-1"/>
    </source>
</evidence>
<keyword evidence="19" id="KW-1185">Reference proteome</keyword>
<evidence type="ECO:0000259" key="17">
    <source>
        <dbReference type="SMART" id="SM00849"/>
    </source>
</evidence>
<dbReference type="AlphaFoldDB" id="A0A8J3APL6"/>
<feature type="binding site" evidence="16">
    <location>
        <position position="79"/>
    </location>
    <ligand>
        <name>Zn(2+)</name>
        <dbReference type="ChEBI" id="CHEBI:29105"/>
        <label>2</label>
        <note>catalytic</note>
    </ligand>
</feature>
<dbReference type="GO" id="GO:0005737">
    <property type="term" value="C:cytoplasm"/>
    <property type="evidence" value="ECO:0007669"/>
    <property type="project" value="UniProtKB-SubCell"/>
</dbReference>
<comment type="caution">
    <text evidence="18">The sequence shown here is derived from an EMBL/GenBank/DDBJ whole genome shotgun (WGS) entry which is preliminary data.</text>
</comment>
<evidence type="ECO:0000256" key="16">
    <source>
        <dbReference type="PIRSR" id="PIRSR004803-3"/>
    </source>
</evidence>
<name>A0A8J3APL6_9BACI</name>
<feature type="binding site" evidence="16">
    <location>
        <position position="143"/>
    </location>
    <ligand>
        <name>Zn(2+)</name>
        <dbReference type="ChEBI" id="CHEBI:29105"/>
        <label>1</label>
        <note>catalytic</note>
    </ligand>
</feature>
<dbReference type="EMBL" id="BMHB01000001">
    <property type="protein sequence ID" value="GGI14118.1"/>
    <property type="molecule type" value="Genomic_DNA"/>
</dbReference>
<feature type="binding site" evidence="16">
    <location>
        <position position="74"/>
    </location>
    <ligand>
        <name>Zn(2+)</name>
        <dbReference type="ChEBI" id="CHEBI:29105"/>
        <label>1</label>
        <note>catalytic</note>
    </ligand>
</feature>
<dbReference type="Proteomes" id="UP000626244">
    <property type="component" value="Unassembled WGS sequence"/>
</dbReference>
<evidence type="ECO:0000256" key="10">
    <source>
        <dbReference type="ARBA" id="ARBA00022884"/>
    </source>
</evidence>
<dbReference type="GO" id="GO:0004521">
    <property type="term" value="F:RNA endonuclease activity"/>
    <property type="evidence" value="ECO:0007669"/>
    <property type="project" value="UniProtKB-UniRule"/>
</dbReference>
<feature type="binding site" evidence="15">
    <location>
        <begin position="234"/>
        <end position="236"/>
    </location>
    <ligand>
        <name>substrate</name>
    </ligand>
</feature>
<comment type="subcellular location">
    <subcellularLocation>
        <location evidence="1 12 13">Cytoplasm</location>
    </subcellularLocation>
</comment>
<evidence type="ECO:0000256" key="8">
    <source>
        <dbReference type="ARBA" id="ARBA00022833"/>
    </source>
</evidence>
<dbReference type="NCBIfam" id="TIGR00649">
    <property type="entry name" value="MG423"/>
    <property type="match status" value="1"/>
</dbReference>
<dbReference type="HAMAP" id="MF_01491">
    <property type="entry name" value="RNase_J_bact"/>
    <property type="match status" value="1"/>
</dbReference>
<comment type="cofactor">
    <cofactor evidence="16">
        <name>Ca(2+)</name>
        <dbReference type="ChEBI" id="CHEBI:29108"/>
    </cofactor>
    <text evidence="16">Binds 1 Ca(2+) cation per subunit. Seen in 1 crystal structure, it is not clear if it is physiologically important.</text>
</comment>
<dbReference type="InterPro" id="IPR001587">
    <property type="entry name" value="RNase_J_CS"/>
</dbReference>
<dbReference type="Pfam" id="PF17770">
    <property type="entry name" value="RNase_J_C"/>
    <property type="match status" value="1"/>
</dbReference>
<dbReference type="Pfam" id="PF22505">
    <property type="entry name" value="RNase_J_b_CASP"/>
    <property type="match status" value="1"/>
</dbReference>
<feature type="binding site" evidence="16">
    <location>
        <position position="78"/>
    </location>
    <ligand>
        <name>Zn(2+)</name>
        <dbReference type="ChEBI" id="CHEBI:29105"/>
        <label>2</label>
        <note>catalytic</note>
    </ligand>
</feature>